<dbReference type="EMBL" id="LSRX01000108">
    <property type="protein sequence ID" value="OLQ08882.1"/>
    <property type="molecule type" value="Genomic_DNA"/>
</dbReference>
<dbReference type="CDD" id="cd06257">
    <property type="entry name" value="DnaJ"/>
    <property type="match status" value="1"/>
</dbReference>
<evidence type="ECO:0000313" key="9">
    <source>
        <dbReference type="Proteomes" id="UP000186817"/>
    </source>
</evidence>
<dbReference type="Pfam" id="PF00226">
    <property type="entry name" value="DnaJ"/>
    <property type="match status" value="1"/>
</dbReference>
<evidence type="ECO:0000259" key="7">
    <source>
        <dbReference type="PROSITE" id="PS50076"/>
    </source>
</evidence>
<dbReference type="Gene3D" id="2.130.10.10">
    <property type="entry name" value="YVTN repeat-like/Quinoprotein amine dehydrogenase"/>
    <property type="match status" value="1"/>
</dbReference>
<dbReference type="PANTHER" id="PTHR19865">
    <property type="entry name" value="U3 SMALL NUCLEOLAR RNA INTERACTING PROTEIN 2"/>
    <property type="match status" value="1"/>
</dbReference>
<dbReference type="Pfam" id="PF00400">
    <property type="entry name" value="WD40"/>
    <property type="match status" value="2"/>
</dbReference>
<dbReference type="SMART" id="SM00271">
    <property type="entry name" value="DnaJ"/>
    <property type="match status" value="1"/>
</dbReference>
<protein>
    <submittedName>
        <fullName evidence="8">Chaperone protein dnaJ 39</fullName>
    </submittedName>
</protein>
<evidence type="ECO:0000256" key="1">
    <source>
        <dbReference type="ARBA" id="ARBA00004123"/>
    </source>
</evidence>
<dbReference type="AlphaFoldDB" id="A0A1Q9EN91"/>
<evidence type="ECO:0000256" key="2">
    <source>
        <dbReference type="ARBA" id="ARBA00022574"/>
    </source>
</evidence>
<dbReference type="PANTHER" id="PTHR19865:SF0">
    <property type="entry name" value="U3 SMALL NUCLEOLAR RNA-INTERACTING PROTEIN 2"/>
    <property type="match status" value="1"/>
</dbReference>
<keyword evidence="3" id="KW-0677">Repeat</keyword>
<keyword evidence="2 5" id="KW-0853">WD repeat</keyword>
<comment type="caution">
    <text evidence="8">The sequence shown here is derived from an EMBL/GenBank/DDBJ whole genome shotgun (WGS) entry which is preliminary data.</text>
</comment>
<dbReference type="SUPFAM" id="SSF46565">
    <property type="entry name" value="Chaperone J-domain"/>
    <property type="match status" value="1"/>
</dbReference>
<dbReference type="InterPro" id="IPR001623">
    <property type="entry name" value="DnaJ_domain"/>
</dbReference>
<dbReference type="PROSITE" id="PS50076">
    <property type="entry name" value="DNAJ_2"/>
    <property type="match status" value="1"/>
</dbReference>
<dbReference type="InterPro" id="IPR036322">
    <property type="entry name" value="WD40_repeat_dom_sf"/>
</dbReference>
<accession>A0A1Q9EN91</accession>
<evidence type="ECO:0000256" key="6">
    <source>
        <dbReference type="SAM" id="MobiDB-lite"/>
    </source>
</evidence>
<dbReference type="OrthoDB" id="6252103at2759"/>
<dbReference type="InterPro" id="IPR029021">
    <property type="entry name" value="Prot-tyrosine_phosphatase-like"/>
</dbReference>
<comment type="subcellular location">
    <subcellularLocation>
        <location evidence="1">Nucleus</location>
    </subcellularLocation>
</comment>
<dbReference type="GO" id="GO:0032040">
    <property type="term" value="C:small-subunit processome"/>
    <property type="evidence" value="ECO:0007669"/>
    <property type="project" value="TreeGrafter"/>
</dbReference>
<feature type="repeat" description="WD" evidence="5">
    <location>
        <begin position="476"/>
        <end position="517"/>
    </location>
</feature>
<dbReference type="GO" id="GO:0034511">
    <property type="term" value="F:U3 snoRNA binding"/>
    <property type="evidence" value="ECO:0007669"/>
    <property type="project" value="InterPro"/>
</dbReference>
<dbReference type="InterPro" id="IPR001680">
    <property type="entry name" value="WD40_rpt"/>
</dbReference>
<dbReference type="Proteomes" id="UP000186817">
    <property type="component" value="Unassembled WGS sequence"/>
</dbReference>
<organism evidence="8 9">
    <name type="scientific">Symbiodinium microadriaticum</name>
    <name type="common">Dinoflagellate</name>
    <name type="synonym">Zooxanthella microadriatica</name>
    <dbReference type="NCBI Taxonomy" id="2951"/>
    <lineage>
        <taxon>Eukaryota</taxon>
        <taxon>Sar</taxon>
        <taxon>Alveolata</taxon>
        <taxon>Dinophyceae</taxon>
        <taxon>Suessiales</taxon>
        <taxon>Symbiodiniaceae</taxon>
        <taxon>Symbiodinium</taxon>
    </lineage>
</organism>
<keyword evidence="9" id="KW-1185">Reference proteome</keyword>
<evidence type="ECO:0000256" key="4">
    <source>
        <dbReference type="ARBA" id="ARBA00023242"/>
    </source>
</evidence>
<dbReference type="Gene3D" id="3.90.190.10">
    <property type="entry name" value="Protein tyrosine phosphatase superfamily"/>
    <property type="match status" value="1"/>
</dbReference>
<feature type="domain" description="J" evidence="7">
    <location>
        <begin position="46"/>
        <end position="121"/>
    </location>
</feature>
<dbReference type="InterPro" id="IPR039241">
    <property type="entry name" value="Rrp9-like"/>
</dbReference>
<dbReference type="InterPro" id="IPR015943">
    <property type="entry name" value="WD40/YVTN_repeat-like_dom_sf"/>
</dbReference>
<dbReference type="SMART" id="SM00320">
    <property type="entry name" value="WD40"/>
    <property type="match status" value="2"/>
</dbReference>
<dbReference type="PRINTS" id="PR00625">
    <property type="entry name" value="JDOMAIN"/>
</dbReference>
<sequence length="987" mass="109440">MTIRGGVEWIRQALMPISGVRRRISKKTSPAELSKSESSVTAPRYCPYEALGIERNATDAEIKQAYRRLALQRHPDKLPGQLGRQPDASELHAATEASGRITQAFEILSDPDRRRKHDEAVGLSGSGRFQEHAPMPCEPRGEARALLHGMQVNGDCVCASELPTAVLIELRALLREQRVASVSSSEAEVVKRSVDRCISVSHGCCVVTVTWSSLDVITSSTKSLDQALRWRAALTVLRNRAKARMSLGGCSHTLIEEEILDMLRADPDLNVVFRGFVSGTSKRTPKTQNWQLALTLQEQLLQVVKGRGHTESKVDKFIEKAKKTVEADKKKYKTLAAQQIREIDEELMRRQEQMVPHQALAEALSLTDEGELEEALRRLQELPPAELRRRRTILFSPANSLDGWEPRRLITGARAAGDEEEDEFFETPDEKRVRLAKEYLKTIGEGKTREEVQEELAKDTSRRQVSDLALGEPRFLRGHKMAVTSVCLTADEGTMYTGGKDCAVLRWDVETGKKDVFPGGRNKFDCGGHFEKVLSVALLEEKGLLVSVGVDRLVRLWDPRAAATSNTMLLNLLIFLLVKLLSLLKPSAPMHGAARHAHMVRAAAREAAAEMQKEFKLTFDDFACHLPEVQPNLIAADFPSRARQHWLAARLNRDHAGRYLVVNLSGTTYENFELQGPVLDVMMSGCVPPLEVLLRLVVSMHRWLTRTPLNVVVAHGPNESAAPTATGPGPCPVVLLYACYLSWLGLADHPREAMQEVMRLLGLPDVLWPSQRRYLSYFGLLQGGLDLQAQGEGRLARVVLLHAGSEDRERLLEVWKQDQLVFRAHIREDDDVCHTSALRVTPNDGCFGDLSMRMVTRQRPTEKGGAVDDWQLEFQVCFHTAFLAAAGGVKRFDAAELDLARGPRPEGCAVDVFLEPMSSEPQDDAENSATAAAAAASRGPRKADGGVEFFDLAAADAEADAEVSGMPDSYHHQVFAPDDIDAFFDEL</sequence>
<evidence type="ECO:0000256" key="3">
    <source>
        <dbReference type="ARBA" id="ARBA00022737"/>
    </source>
</evidence>
<dbReference type="PROSITE" id="PS50294">
    <property type="entry name" value="WD_REPEATS_REGION"/>
    <property type="match status" value="2"/>
</dbReference>
<reference evidence="8 9" key="1">
    <citation type="submission" date="2016-02" db="EMBL/GenBank/DDBJ databases">
        <title>Genome analysis of coral dinoflagellate symbionts highlights evolutionary adaptations to a symbiotic lifestyle.</title>
        <authorList>
            <person name="Aranda M."/>
            <person name="Li Y."/>
            <person name="Liew Y.J."/>
            <person name="Baumgarten S."/>
            <person name="Simakov O."/>
            <person name="Wilson M."/>
            <person name="Piel J."/>
            <person name="Ashoor H."/>
            <person name="Bougouffa S."/>
            <person name="Bajic V.B."/>
            <person name="Ryu T."/>
            <person name="Ravasi T."/>
            <person name="Bayer T."/>
            <person name="Micklem G."/>
            <person name="Kim H."/>
            <person name="Bhak J."/>
            <person name="Lajeunesse T.C."/>
            <person name="Voolstra C.R."/>
        </authorList>
    </citation>
    <scope>NUCLEOTIDE SEQUENCE [LARGE SCALE GENOMIC DNA]</scope>
    <source>
        <strain evidence="8 9">CCMP2467</strain>
    </source>
</reference>
<dbReference type="SUPFAM" id="SSF50978">
    <property type="entry name" value="WD40 repeat-like"/>
    <property type="match status" value="1"/>
</dbReference>
<dbReference type="InterPro" id="IPR036869">
    <property type="entry name" value="J_dom_sf"/>
</dbReference>
<evidence type="ECO:0000313" key="8">
    <source>
        <dbReference type="EMBL" id="OLQ08882.1"/>
    </source>
</evidence>
<gene>
    <name evidence="8" type="primary">ATJ39</name>
    <name evidence="8" type="ORF">AK812_SmicGene7547</name>
</gene>
<evidence type="ECO:0000256" key="5">
    <source>
        <dbReference type="PROSITE-ProRule" id="PRU00221"/>
    </source>
</evidence>
<proteinExistence type="predicted"/>
<dbReference type="Gene3D" id="2.60.40.1110">
    <property type="match status" value="1"/>
</dbReference>
<dbReference type="Gene3D" id="1.10.287.110">
    <property type="entry name" value="DnaJ domain"/>
    <property type="match status" value="1"/>
</dbReference>
<name>A0A1Q9EN91_SYMMI</name>
<feature type="region of interest" description="Disordered" evidence="6">
    <location>
        <begin position="918"/>
        <end position="937"/>
    </location>
</feature>
<keyword evidence="4" id="KW-0539">Nucleus</keyword>
<dbReference type="PROSITE" id="PS50082">
    <property type="entry name" value="WD_REPEATS_2"/>
    <property type="match status" value="2"/>
</dbReference>
<feature type="repeat" description="WD" evidence="5">
    <location>
        <begin position="526"/>
        <end position="567"/>
    </location>
</feature>